<dbReference type="EMBL" id="JBHMDY010000008">
    <property type="protein sequence ID" value="MFB9260747.1"/>
    <property type="molecule type" value="Genomic_DNA"/>
</dbReference>
<accession>A0ABV5JSJ7</accession>
<organism evidence="2 3">
    <name type="scientific">Dietzia aerolata</name>
    <dbReference type="NCBI Taxonomy" id="595984"/>
    <lineage>
        <taxon>Bacteria</taxon>
        <taxon>Bacillati</taxon>
        <taxon>Actinomycetota</taxon>
        <taxon>Actinomycetes</taxon>
        <taxon>Mycobacteriales</taxon>
        <taxon>Dietziaceae</taxon>
        <taxon>Dietzia</taxon>
    </lineage>
</organism>
<dbReference type="PROSITE" id="PS51318">
    <property type="entry name" value="TAT"/>
    <property type="match status" value="1"/>
</dbReference>
<gene>
    <name evidence="2" type="ORF">ACFFVD_13130</name>
</gene>
<evidence type="ECO:0000313" key="2">
    <source>
        <dbReference type="EMBL" id="MFB9260747.1"/>
    </source>
</evidence>
<dbReference type="Proteomes" id="UP001589700">
    <property type="component" value="Unassembled WGS sequence"/>
</dbReference>
<evidence type="ECO:0000256" key="1">
    <source>
        <dbReference type="SAM" id="SignalP"/>
    </source>
</evidence>
<sequence length="190" mass="18745">MKSTRTALRSIGVLAAASGLAIAGAGVASATTSENTVDGNTVSVTFALEGDQTSDTCGAVLVAPNALEGIMAGLELDNPTDIFAELSNTEGVTALKNGDSYQVSISGEETGTVTAEDVAGGMYLLASICLPDEMEPETELVTVGGMFDVISGLSSDGLLDTASALISGGGEGDMGAILSSALGGGETEAE</sequence>
<reference evidence="2 3" key="1">
    <citation type="submission" date="2024-09" db="EMBL/GenBank/DDBJ databases">
        <authorList>
            <person name="Sun Q."/>
            <person name="Mori K."/>
        </authorList>
    </citation>
    <scope>NUCLEOTIDE SEQUENCE [LARGE SCALE GENOMIC DNA]</scope>
    <source>
        <strain evidence="2 3">CCM 7659</strain>
    </source>
</reference>
<protein>
    <submittedName>
        <fullName evidence="2">Uncharacterized protein</fullName>
    </submittedName>
</protein>
<keyword evidence="3" id="KW-1185">Reference proteome</keyword>
<dbReference type="RefSeq" id="WP_182631332.1">
    <property type="nucleotide sequence ID" value="NZ_JAALDM010000046.1"/>
</dbReference>
<evidence type="ECO:0000313" key="3">
    <source>
        <dbReference type="Proteomes" id="UP001589700"/>
    </source>
</evidence>
<feature type="chain" id="PRO_5046004805" evidence="1">
    <location>
        <begin position="31"/>
        <end position="190"/>
    </location>
</feature>
<keyword evidence="1" id="KW-0732">Signal</keyword>
<comment type="caution">
    <text evidence="2">The sequence shown here is derived from an EMBL/GenBank/DDBJ whole genome shotgun (WGS) entry which is preliminary data.</text>
</comment>
<proteinExistence type="predicted"/>
<feature type="signal peptide" evidence="1">
    <location>
        <begin position="1"/>
        <end position="30"/>
    </location>
</feature>
<dbReference type="InterPro" id="IPR006311">
    <property type="entry name" value="TAT_signal"/>
</dbReference>
<name>A0ABV5JSJ7_9ACTN</name>